<dbReference type="Pfam" id="PF07687">
    <property type="entry name" value="M20_dimer"/>
    <property type="match status" value="1"/>
</dbReference>
<dbReference type="Pfam" id="PF01546">
    <property type="entry name" value="Peptidase_M20"/>
    <property type="match status" value="1"/>
</dbReference>
<dbReference type="InterPro" id="IPR036264">
    <property type="entry name" value="Bact_exopeptidase_dim_dom"/>
</dbReference>
<evidence type="ECO:0000259" key="1">
    <source>
        <dbReference type="Pfam" id="PF07687"/>
    </source>
</evidence>
<dbReference type="Gene3D" id="3.30.70.360">
    <property type="match status" value="1"/>
</dbReference>
<proteinExistence type="predicted"/>
<dbReference type="PANTHER" id="PTHR11014:SF63">
    <property type="entry name" value="METALLOPEPTIDASE, PUTATIVE (AFU_ORTHOLOGUE AFUA_6G09600)-RELATED"/>
    <property type="match status" value="1"/>
</dbReference>
<dbReference type="Proteomes" id="UP001382727">
    <property type="component" value="Chromosome"/>
</dbReference>
<organism evidence="2 3">
    <name type="scientific">Janibacter alittae</name>
    <dbReference type="NCBI Taxonomy" id="3115209"/>
    <lineage>
        <taxon>Bacteria</taxon>
        <taxon>Bacillati</taxon>
        <taxon>Actinomycetota</taxon>
        <taxon>Actinomycetes</taxon>
        <taxon>Micrococcales</taxon>
        <taxon>Intrasporangiaceae</taxon>
        <taxon>Janibacter</taxon>
    </lineage>
</organism>
<dbReference type="SUPFAM" id="SSF53187">
    <property type="entry name" value="Zn-dependent exopeptidases"/>
    <property type="match status" value="1"/>
</dbReference>
<reference evidence="2 3" key="1">
    <citation type="submission" date="2024-02" db="EMBL/GenBank/DDBJ databases">
        <title>Janibacter sp. nov., isolated from gut of marine sandworm.</title>
        <authorList>
            <person name="Kim B."/>
            <person name="Jun M.O."/>
            <person name="Shin N.-R."/>
        </authorList>
    </citation>
    <scope>NUCLEOTIDE SEQUENCE [LARGE SCALE GENOMIC DNA]</scope>
    <source>
        <strain evidence="2 3">A1S7</strain>
    </source>
</reference>
<dbReference type="InterPro" id="IPR002933">
    <property type="entry name" value="Peptidase_M20"/>
</dbReference>
<dbReference type="SUPFAM" id="SSF55031">
    <property type="entry name" value="Bacterial exopeptidase dimerisation domain"/>
    <property type="match status" value="1"/>
</dbReference>
<dbReference type="Gene3D" id="3.40.630.10">
    <property type="entry name" value="Zn peptidases"/>
    <property type="match status" value="1"/>
</dbReference>
<dbReference type="NCBIfam" id="TIGR01891">
    <property type="entry name" value="amidohydrolases"/>
    <property type="match status" value="1"/>
</dbReference>
<dbReference type="InterPro" id="IPR011650">
    <property type="entry name" value="Peptidase_M20_dimer"/>
</dbReference>
<gene>
    <name evidence="2" type="ORF">V1351_15620</name>
</gene>
<dbReference type="RefSeq" id="WP_338749239.1">
    <property type="nucleotide sequence ID" value="NZ_CP144913.1"/>
</dbReference>
<keyword evidence="3" id="KW-1185">Reference proteome</keyword>
<evidence type="ECO:0000313" key="3">
    <source>
        <dbReference type="Proteomes" id="UP001382727"/>
    </source>
</evidence>
<dbReference type="PIRSF" id="PIRSF005962">
    <property type="entry name" value="Pept_M20D_amidohydro"/>
    <property type="match status" value="1"/>
</dbReference>
<sequence>MRDLDARLRAWRHQLHRHPETAFEEHATADFVAAVLREAGYEVARGIGGTGLVASLTKGTSPRSVGLRADMDGLPLTEVDGRAHGSTSPGRMHACGHDGHMAMALGAAAVLAEEDFDGTVRMVFQPAEEPGRGARAMVADGLFERFPVDAMHGIHNMPGVPAGHLHTRVGGFMASEDNFEIVVTGRGGHAARPQAVVDPLVIGAEIVLALQTVVARSLDPVDPAVLSCTGFETDGARNAIPTQVRITGDTRSFAPGVQELLERRIREISTGIAAAHGASCQVTYTHEFAPTVNHPEATARAVSAAVTALGAERVDGQCPPAMPSEDFGVFAEHVPACFAFLGNGIEPGRGGTPLHSSDYDVNDDVLGDGVRYLVAVARAELGQPAARSGPAQASR</sequence>
<accession>A0ABZ2MH29</accession>
<name>A0ABZ2MH29_9MICO</name>
<dbReference type="InterPro" id="IPR017439">
    <property type="entry name" value="Amidohydrolase"/>
</dbReference>
<protein>
    <submittedName>
        <fullName evidence="2">M20 aminoacylase family protein</fullName>
    </submittedName>
</protein>
<feature type="domain" description="Peptidase M20 dimerisation" evidence="1">
    <location>
        <begin position="179"/>
        <end position="258"/>
    </location>
</feature>
<dbReference type="CDD" id="cd05666">
    <property type="entry name" value="M20_Acy1-like"/>
    <property type="match status" value="1"/>
</dbReference>
<evidence type="ECO:0000313" key="2">
    <source>
        <dbReference type="EMBL" id="WXB76350.1"/>
    </source>
</evidence>
<dbReference type="PANTHER" id="PTHR11014">
    <property type="entry name" value="PEPTIDASE M20 FAMILY MEMBER"/>
    <property type="match status" value="1"/>
</dbReference>
<dbReference type="EMBL" id="CP144913">
    <property type="protein sequence ID" value="WXB76350.1"/>
    <property type="molecule type" value="Genomic_DNA"/>
</dbReference>